<dbReference type="EMBL" id="LAZR01002792">
    <property type="protein sequence ID" value="KKN25559.1"/>
    <property type="molecule type" value="Genomic_DNA"/>
</dbReference>
<gene>
    <name evidence="1" type="ORF">LCGC14_0883430</name>
</gene>
<name>A0A0F9P648_9ZZZZ</name>
<reference evidence="1" key="1">
    <citation type="journal article" date="2015" name="Nature">
        <title>Complex archaea that bridge the gap between prokaryotes and eukaryotes.</title>
        <authorList>
            <person name="Spang A."/>
            <person name="Saw J.H."/>
            <person name="Jorgensen S.L."/>
            <person name="Zaremba-Niedzwiedzka K."/>
            <person name="Martijn J."/>
            <person name="Lind A.E."/>
            <person name="van Eijk R."/>
            <person name="Schleper C."/>
            <person name="Guy L."/>
            <person name="Ettema T.J."/>
        </authorList>
    </citation>
    <scope>NUCLEOTIDE SEQUENCE</scope>
</reference>
<organism evidence="1">
    <name type="scientific">marine sediment metagenome</name>
    <dbReference type="NCBI Taxonomy" id="412755"/>
    <lineage>
        <taxon>unclassified sequences</taxon>
        <taxon>metagenomes</taxon>
        <taxon>ecological metagenomes</taxon>
    </lineage>
</organism>
<evidence type="ECO:0000313" key="1">
    <source>
        <dbReference type="EMBL" id="KKN25559.1"/>
    </source>
</evidence>
<sequence>MLLDRQSFDYTCEVNMNYSEYIKHRDYSEMLVSLLLPEIEEDIAKQVVDYVLFLPKSSRNKL</sequence>
<accession>A0A0F9P648</accession>
<proteinExistence type="predicted"/>
<comment type="caution">
    <text evidence="1">The sequence shown here is derived from an EMBL/GenBank/DDBJ whole genome shotgun (WGS) entry which is preliminary data.</text>
</comment>
<protein>
    <submittedName>
        <fullName evidence="1">Uncharacterized protein</fullName>
    </submittedName>
</protein>
<dbReference type="AlphaFoldDB" id="A0A0F9P648"/>